<dbReference type="RefSeq" id="WP_203751424.1">
    <property type="nucleotide sequence ID" value="NZ_BAAAUC010000010.1"/>
</dbReference>
<proteinExistence type="predicted"/>
<feature type="region of interest" description="Disordered" evidence="1">
    <location>
        <begin position="1"/>
        <end position="21"/>
    </location>
</feature>
<evidence type="ECO:0000313" key="2">
    <source>
        <dbReference type="EMBL" id="GID69285.1"/>
    </source>
</evidence>
<gene>
    <name evidence="2" type="ORF">Acy02nite_71660</name>
</gene>
<keyword evidence="3" id="KW-1185">Reference proteome</keyword>
<evidence type="ECO:0000313" key="3">
    <source>
        <dbReference type="Proteomes" id="UP000619479"/>
    </source>
</evidence>
<dbReference type="EMBL" id="BOMH01000059">
    <property type="protein sequence ID" value="GID69285.1"/>
    <property type="molecule type" value="Genomic_DNA"/>
</dbReference>
<reference evidence="2" key="1">
    <citation type="submission" date="2021-01" db="EMBL/GenBank/DDBJ databases">
        <title>Whole genome shotgun sequence of Actinoplanes cyaneus NBRC 14990.</title>
        <authorList>
            <person name="Komaki H."/>
            <person name="Tamura T."/>
        </authorList>
    </citation>
    <scope>NUCLEOTIDE SEQUENCE</scope>
    <source>
        <strain evidence="2">NBRC 14990</strain>
    </source>
</reference>
<name>A0A919INF1_9ACTN</name>
<accession>A0A919INF1</accession>
<dbReference type="Proteomes" id="UP000619479">
    <property type="component" value="Unassembled WGS sequence"/>
</dbReference>
<feature type="compositionally biased region" description="Basic and acidic residues" evidence="1">
    <location>
        <begin position="1"/>
        <end position="16"/>
    </location>
</feature>
<protein>
    <submittedName>
        <fullName evidence="2">Uncharacterized protein</fullName>
    </submittedName>
</protein>
<sequence length="103" mass="11603">MRRLSDEEFKATHVPEPEPVDLDMAPPFDFWEYFEAIPPEHFGGHDFSEGRVPHAWNMPGTALQHVLVECETPNVFLVLVLDVPGGSVAGHHLLDLNRLYGLT</sequence>
<evidence type="ECO:0000256" key="1">
    <source>
        <dbReference type="SAM" id="MobiDB-lite"/>
    </source>
</evidence>
<dbReference type="AlphaFoldDB" id="A0A919INF1"/>
<organism evidence="2 3">
    <name type="scientific">Actinoplanes cyaneus</name>
    <dbReference type="NCBI Taxonomy" id="52696"/>
    <lineage>
        <taxon>Bacteria</taxon>
        <taxon>Bacillati</taxon>
        <taxon>Actinomycetota</taxon>
        <taxon>Actinomycetes</taxon>
        <taxon>Micromonosporales</taxon>
        <taxon>Micromonosporaceae</taxon>
        <taxon>Actinoplanes</taxon>
    </lineage>
</organism>
<comment type="caution">
    <text evidence="2">The sequence shown here is derived from an EMBL/GenBank/DDBJ whole genome shotgun (WGS) entry which is preliminary data.</text>
</comment>